<accession>T1HNQ6</accession>
<sequence>MKAFFEIFTTFRRIVGPLIWIIFLELDELGGCLTPAKYNNCVESAPDHNIIPRGSKG</sequence>
<proteinExistence type="predicted"/>
<dbReference type="Proteomes" id="UP000015103">
    <property type="component" value="Unassembled WGS sequence"/>
</dbReference>
<name>T1HNQ6_RHOPR</name>
<keyword evidence="2" id="KW-1185">Reference proteome</keyword>
<organism evidence="1 2">
    <name type="scientific">Rhodnius prolixus</name>
    <name type="common">Triatomid bug</name>
    <dbReference type="NCBI Taxonomy" id="13249"/>
    <lineage>
        <taxon>Eukaryota</taxon>
        <taxon>Metazoa</taxon>
        <taxon>Ecdysozoa</taxon>
        <taxon>Arthropoda</taxon>
        <taxon>Hexapoda</taxon>
        <taxon>Insecta</taxon>
        <taxon>Pterygota</taxon>
        <taxon>Neoptera</taxon>
        <taxon>Paraneoptera</taxon>
        <taxon>Hemiptera</taxon>
        <taxon>Heteroptera</taxon>
        <taxon>Panheteroptera</taxon>
        <taxon>Cimicomorpha</taxon>
        <taxon>Reduviidae</taxon>
        <taxon>Triatominae</taxon>
        <taxon>Rhodnius</taxon>
    </lineage>
</organism>
<dbReference type="EMBL" id="ACPB03007530">
    <property type="status" value="NOT_ANNOTATED_CDS"/>
    <property type="molecule type" value="Genomic_DNA"/>
</dbReference>
<dbReference type="AlphaFoldDB" id="T1HNQ6"/>
<evidence type="ECO:0000313" key="2">
    <source>
        <dbReference type="Proteomes" id="UP000015103"/>
    </source>
</evidence>
<dbReference type="VEuPathDB" id="VectorBase:RPRC005680"/>
<dbReference type="InParanoid" id="T1HNQ6"/>
<protein>
    <submittedName>
        <fullName evidence="1">Uncharacterized protein</fullName>
    </submittedName>
</protein>
<evidence type="ECO:0000313" key="1">
    <source>
        <dbReference type="EnsemblMetazoa" id="RPRC005680-PA"/>
    </source>
</evidence>
<dbReference type="HOGENOM" id="CLU_2998959_0_0_1"/>
<reference evidence="1" key="1">
    <citation type="submission" date="2015-05" db="UniProtKB">
        <authorList>
            <consortium name="EnsemblMetazoa"/>
        </authorList>
    </citation>
    <scope>IDENTIFICATION</scope>
</reference>
<dbReference type="EnsemblMetazoa" id="RPRC005680-RA">
    <property type="protein sequence ID" value="RPRC005680-PA"/>
    <property type="gene ID" value="RPRC005680"/>
</dbReference>